<dbReference type="PROSITE" id="PS50297">
    <property type="entry name" value="ANK_REP_REGION"/>
    <property type="match status" value="2"/>
</dbReference>
<name>A0A8E2EC19_9PEZI</name>
<gene>
    <name evidence="5" type="ORF">K432DRAFT_425135</name>
</gene>
<dbReference type="AlphaFoldDB" id="A0A8E2EC19"/>
<evidence type="ECO:0000313" key="5">
    <source>
        <dbReference type="EMBL" id="OCK81216.1"/>
    </source>
</evidence>
<keyword evidence="1" id="KW-0677">Repeat</keyword>
<dbReference type="PROSITE" id="PS50088">
    <property type="entry name" value="ANK_REPEAT"/>
    <property type="match status" value="2"/>
</dbReference>
<dbReference type="PANTHER" id="PTHR24198:SF165">
    <property type="entry name" value="ANKYRIN REPEAT-CONTAINING PROTEIN-RELATED"/>
    <property type="match status" value="1"/>
</dbReference>
<dbReference type="SUPFAM" id="SSF48403">
    <property type="entry name" value="Ankyrin repeat"/>
    <property type="match status" value="1"/>
</dbReference>
<dbReference type="InterPro" id="IPR036770">
    <property type="entry name" value="Ankyrin_rpt-contain_sf"/>
</dbReference>
<dbReference type="InterPro" id="IPR002110">
    <property type="entry name" value="Ankyrin_rpt"/>
</dbReference>
<evidence type="ECO:0000256" key="1">
    <source>
        <dbReference type="ARBA" id="ARBA00022737"/>
    </source>
</evidence>
<dbReference type="PANTHER" id="PTHR24198">
    <property type="entry name" value="ANKYRIN REPEAT AND PROTEIN KINASE DOMAIN-CONTAINING PROTEIN"/>
    <property type="match status" value="1"/>
</dbReference>
<dbReference type="Pfam" id="PF12796">
    <property type="entry name" value="Ank_2"/>
    <property type="match status" value="2"/>
</dbReference>
<feature type="repeat" description="ANK" evidence="3">
    <location>
        <begin position="146"/>
        <end position="178"/>
    </location>
</feature>
<keyword evidence="6" id="KW-1185">Reference proteome</keyword>
<dbReference type="SMART" id="SM00248">
    <property type="entry name" value="ANK"/>
    <property type="match status" value="3"/>
</dbReference>
<evidence type="ECO:0000256" key="2">
    <source>
        <dbReference type="ARBA" id="ARBA00023043"/>
    </source>
</evidence>
<feature type="region of interest" description="Disordered" evidence="4">
    <location>
        <begin position="283"/>
        <end position="309"/>
    </location>
</feature>
<evidence type="ECO:0000256" key="4">
    <source>
        <dbReference type="SAM" id="MobiDB-lite"/>
    </source>
</evidence>
<dbReference type="Gene3D" id="1.25.40.20">
    <property type="entry name" value="Ankyrin repeat-containing domain"/>
    <property type="match status" value="1"/>
</dbReference>
<protein>
    <submittedName>
        <fullName evidence="5">Ankyrin</fullName>
    </submittedName>
</protein>
<keyword evidence="2 3" id="KW-0040">ANK repeat</keyword>
<dbReference type="Proteomes" id="UP000250266">
    <property type="component" value="Unassembled WGS sequence"/>
</dbReference>
<feature type="repeat" description="ANK" evidence="3">
    <location>
        <begin position="42"/>
        <end position="74"/>
    </location>
</feature>
<organism evidence="5 6">
    <name type="scientific">Lepidopterella palustris CBS 459.81</name>
    <dbReference type="NCBI Taxonomy" id="1314670"/>
    <lineage>
        <taxon>Eukaryota</taxon>
        <taxon>Fungi</taxon>
        <taxon>Dikarya</taxon>
        <taxon>Ascomycota</taxon>
        <taxon>Pezizomycotina</taxon>
        <taxon>Dothideomycetes</taxon>
        <taxon>Pleosporomycetidae</taxon>
        <taxon>Mytilinidiales</taxon>
        <taxon>Argynnaceae</taxon>
        <taxon>Lepidopterella</taxon>
    </lineage>
</organism>
<accession>A0A8E2EC19</accession>
<evidence type="ECO:0000313" key="6">
    <source>
        <dbReference type="Proteomes" id="UP000250266"/>
    </source>
</evidence>
<sequence length="309" mass="33429">MGTLIDVPRRLRRAILLNDVTLVRRIVHNNPTYLRNPDFSDKSNTSLHLAALHGFTAVAEFLIEAGHEDEGVSRNGDWETPLMLAAANGRAEVGVLLCKRFPECVGWGDKGGLDALMLSARTPHLSALLPSLLLACPTLPTHRDSAGNTALHHASAFGELKALRLLLHAGASPLAQNAYSWTPVHYSATSAAEAYFKNLVVEMERQRVERTQQEKRERERVGVGRGMRGIGGVRLVTSEEGMAEMGMRQQPPGALLGGARDDAGVVGLVGVAMRDWSPVERRRAMTPTAARSEGWFAGDGTRARASSGD</sequence>
<reference evidence="5 6" key="1">
    <citation type="journal article" date="2016" name="Nat. Commun.">
        <title>Ectomycorrhizal ecology is imprinted in the genome of the dominant symbiotic fungus Cenococcum geophilum.</title>
        <authorList>
            <consortium name="DOE Joint Genome Institute"/>
            <person name="Peter M."/>
            <person name="Kohler A."/>
            <person name="Ohm R.A."/>
            <person name="Kuo A."/>
            <person name="Krutzmann J."/>
            <person name="Morin E."/>
            <person name="Arend M."/>
            <person name="Barry K.W."/>
            <person name="Binder M."/>
            <person name="Choi C."/>
            <person name="Clum A."/>
            <person name="Copeland A."/>
            <person name="Grisel N."/>
            <person name="Haridas S."/>
            <person name="Kipfer T."/>
            <person name="LaButti K."/>
            <person name="Lindquist E."/>
            <person name="Lipzen A."/>
            <person name="Maire R."/>
            <person name="Meier B."/>
            <person name="Mihaltcheva S."/>
            <person name="Molinier V."/>
            <person name="Murat C."/>
            <person name="Poggeler S."/>
            <person name="Quandt C.A."/>
            <person name="Sperisen C."/>
            <person name="Tritt A."/>
            <person name="Tisserant E."/>
            <person name="Crous P.W."/>
            <person name="Henrissat B."/>
            <person name="Nehls U."/>
            <person name="Egli S."/>
            <person name="Spatafora J.W."/>
            <person name="Grigoriev I.V."/>
            <person name="Martin F.M."/>
        </authorList>
    </citation>
    <scope>NUCLEOTIDE SEQUENCE [LARGE SCALE GENOMIC DNA]</scope>
    <source>
        <strain evidence="5 6">CBS 459.81</strain>
    </source>
</reference>
<evidence type="ECO:0000256" key="3">
    <source>
        <dbReference type="PROSITE-ProRule" id="PRU00023"/>
    </source>
</evidence>
<proteinExistence type="predicted"/>
<dbReference type="EMBL" id="KV744929">
    <property type="protein sequence ID" value="OCK81216.1"/>
    <property type="molecule type" value="Genomic_DNA"/>
</dbReference>
<dbReference type="OrthoDB" id="823504at2759"/>